<evidence type="ECO:0000313" key="2">
    <source>
        <dbReference type="EMBL" id="OTA03953.1"/>
    </source>
</evidence>
<name>A0A2H2Z991_TRIPA</name>
<dbReference type="Proteomes" id="UP000219286">
    <property type="component" value="Unassembled WGS sequence"/>
</dbReference>
<organism evidence="2 3">
    <name type="scientific">Trichoderma parareesei</name>
    <name type="common">Filamentous fungus</name>
    <dbReference type="NCBI Taxonomy" id="858221"/>
    <lineage>
        <taxon>Eukaryota</taxon>
        <taxon>Fungi</taxon>
        <taxon>Dikarya</taxon>
        <taxon>Ascomycota</taxon>
        <taxon>Pezizomycotina</taxon>
        <taxon>Sordariomycetes</taxon>
        <taxon>Hypocreomycetidae</taxon>
        <taxon>Hypocreales</taxon>
        <taxon>Hypocreaceae</taxon>
        <taxon>Trichoderma</taxon>
    </lineage>
</organism>
<feature type="compositionally biased region" description="Low complexity" evidence="1">
    <location>
        <begin position="108"/>
        <end position="131"/>
    </location>
</feature>
<dbReference type="EMBL" id="LFMI01000459">
    <property type="protein sequence ID" value="OTA03953.1"/>
    <property type="molecule type" value="Genomic_DNA"/>
</dbReference>
<reference evidence="2 3" key="1">
    <citation type="journal article" date="2015" name="Genome Announc.">
        <title>Genome sequence and annotation of Trichoderma parareesei, the ancestor of the cellulase producer Trichoderma reesei.</title>
        <authorList>
            <person name="Yang D."/>
            <person name="Pomraning K."/>
            <person name="Kopchinskiy A."/>
            <person name="Karimi Aghcheh R."/>
            <person name="Atanasova L."/>
            <person name="Chenthamara K."/>
            <person name="Baker S.E."/>
            <person name="Zhang R."/>
            <person name="Shen Q."/>
            <person name="Freitag M."/>
            <person name="Kubicek C.P."/>
            <person name="Druzhinina I.S."/>
        </authorList>
    </citation>
    <scope>NUCLEOTIDE SEQUENCE [LARGE SCALE GENOMIC DNA]</scope>
    <source>
        <strain evidence="2 3">CBS 125925</strain>
    </source>
</reference>
<feature type="compositionally biased region" description="Low complexity" evidence="1">
    <location>
        <begin position="1"/>
        <end position="12"/>
    </location>
</feature>
<keyword evidence="3" id="KW-1185">Reference proteome</keyword>
<feature type="compositionally biased region" description="Polar residues" evidence="1">
    <location>
        <begin position="23"/>
        <end position="42"/>
    </location>
</feature>
<dbReference type="AlphaFoldDB" id="A0A2H2Z991"/>
<sequence length="252" mass="26981">MAQDAPTTSTSQHPPPPPLESTVVDSQPLSTRIITDPNTSDAVSRKKLKTSKSAEQSNAAGPRDRPSQPLTQPAPLRRSDLPPPPPPPPYNIDRRLLGQGAPGLVGATTTTTIPNNNGGMQRQQQQQAGGQSSDRRDWAQPGVVGKDSLGRGPWLAPSTSGGIAPSAAPKPPLLTQHAPGVKTAMVDDQNITSLTRDKGSKRGIKRRLSVGQAEAEFDQKRLLNIVQDLDKLEKEQKDFGQQQLQAIRETSV</sequence>
<evidence type="ECO:0000313" key="3">
    <source>
        <dbReference type="Proteomes" id="UP000219286"/>
    </source>
</evidence>
<gene>
    <name evidence="2" type="ORF">A9Z42_0044850</name>
</gene>
<accession>A0A2H2Z991</accession>
<feature type="region of interest" description="Disordered" evidence="1">
    <location>
        <begin position="1"/>
        <end position="176"/>
    </location>
</feature>
<comment type="caution">
    <text evidence="2">The sequence shown here is derived from an EMBL/GenBank/DDBJ whole genome shotgun (WGS) entry which is preliminary data.</text>
</comment>
<proteinExistence type="predicted"/>
<evidence type="ECO:0000256" key="1">
    <source>
        <dbReference type="SAM" id="MobiDB-lite"/>
    </source>
</evidence>
<feature type="compositionally biased region" description="Pro residues" evidence="1">
    <location>
        <begin position="81"/>
        <end position="90"/>
    </location>
</feature>
<protein>
    <submittedName>
        <fullName evidence="2">Uncharacterized protein</fullName>
    </submittedName>
</protein>
<dbReference type="OrthoDB" id="4900419at2759"/>